<dbReference type="Proteomes" id="UP001501455">
    <property type="component" value="Unassembled WGS sequence"/>
</dbReference>
<evidence type="ECO:0000256" key="2">
    <source>
        <dbReference type="SAM" id="Phobius"/>
    </source>
</evidence>
<organism evidence="3 4">
    <name type="scientific">Streptomyces prasinosporus</name>
    <dbReference type="NCBI Taxonomy" id="68256"/>
    <lineage>
        <taxon>Bacteria</taxon>
        <taxon>Bacillati</taxon>
        <taxon>Actinomycetota</taxon>
        <taxon>Actinomycetes</taxon>
        <taxon>Kitasatosporales</taxon>
        <taxon>Streptomycetaceae</taxon>
        <taxon>Streptomyces</taxon>
        <taxon>Streptomyces albogriseolus group</taxon>
    </lineage>
</organism>
<dbReference type="EMBL" id="BAAAXF010000018">
    <property type="protein sequence ID" value="GAA3495279.1"/>
    <property type="molecule type" value="Genomic_DNA"/>
</dbReference>
<keyword evidence="2" id="KW-0472">Membrane</keyword>
<keyword evidence="2" id="KW-1133">Transmembrane helix</keyword>
<dbReference type="InterPro" id="IPR059130">
    <property type="entry name" value="MmpA_put"/>
</dbReference>
<accession>A0ABP6TKF2</accession>
<reference evidence="4" key="1">
    <citation type="journal article" date="2019" name="Int. J. Syst. Evol. Microbiol.">
        <title>The Global Catalogue of Microorganisms (GCM) 10K type strain sequencing project: providing services to taxonomists for standard genome sequencing and annotation.</title>
        <authorList>
            <consortium name="The Broad Institute Genomics Platform"/>
            <consortium name="The Broad Institute Genome Sequencing Center for Infectious Disease"/>
            <person name="Wu L."/>
            <person name="Ma J."/>
        </authorList>
    </citation>
    <scope>NUCLEOTIDE SEQUENCE [LARGE SCALE GENOMIC DNA]</scope>
    <source>
        <strain evidence="4">JCM 4816</strain>
    </source>
</reference>
<evidence type="ECO:0000256" key="1">
    <source>
        <dbReference type="SAM" id="MobiDB-lite"/>
    </source>
</evidence>
<feature type="region of interest" description="Disordered" evidence="1">
    <location>
        <begin position="1"/>
        <end position="24"/>
    </location>
</feature>
<evidence type="ECO:0000313" key="4">
    <source>
        <dbReference type="Proteomes" id="UP001501455"/>
    </source>
</evidence>
<keyword evidence="2" id="KW-0812">Transmembrane</keyword>
<evidence type="ECO:0008006" key="5">
    <source>
        <dbReference type="Google" id="ProtNLM"/>
    </source>
</evidence>
<name>A0ABP6TKF2_9ACTN</name>
<gene>
    <name evidence="3" type="ORF">GCM10019016_023790</name>
</gene>
<sequence length="60" mass="6527">MPERPPDGRVFGMQTHRTARPRRSPVRLTGRAVTLGLALGVLAGAGWVAGMIYTLITWPL</sequence>
<evidence type="ECO:0000313" key="3">
    <source>
        <dbReference type="EMBL" id="GAA3495279.1"/>
    </source>
</evidence>
<keyword evidence="4" id="KW-1185">Reference proteome</keyword>
<proteinExistence type="predicted"/>
<protein>
    <recommendedName>
        <fullName evidence="5">Serine/threonine protein kinase</fullName>
    </recommendedName>
</protein>
<comment type="caution">
    <text evidence="3">The sequence shown here is derived from an EMBL/GenBank/DDBJ whole genome shotgun (WGS) entry which is preliminary data.</text>
</comment>
<feature type="transmembrane region" description="Helical" evidence="2">
    <location>
        <begin position="32"/>
        <end position="56"/>
    </location>
</feature>
<dbReference type="NCBIfam" id="NF046122">
    <property type="entry name" value="morpho_MmpA"/>
    <property type="match status" value="1"/>
</dbReference>